<dbReference type="BioCyc" id="JESP1508404:G14D9-13390-MONOMER"/>
<reference evidence="1 2" key="1">
    <citation type="submission" date="2014-08" db="EMBL/GenBank/DDBJ databases">
        <title>Complete genome of a marine bacteria Jeotgalibacillus malaysiensis.</title>
        <authorList>
            <person name="Yaakop A.S."/>
            <person name="Chan K.-G."/>
            <person name="Goh K.M."/>
        </authorList>
    </citation>
    <scope>NUCLEOTIDE SEQUENCE [LARGE SCALE GENOMIC DNA]</scope>
    <source>
        <strain evidence="1 2">D5</strain>
        <plasmid evidence="2">Plasmid</plasmid>
    </source>
</reference>
<dbReference type="KEGG" id="jeo:JMA_41060"/>
<gene>
    <name evidence="1" type="ORF">JMA_41060</name>
</gene>
<sequence>MRSQPYTKGDIMVVVQNGKQTNSSMNIDRDRTVSVGEVFDWKPHPNFEPVKIKVVSIGYPMMVEEVEMETAE</sequence>
<protein>
    <submittedName>
        <fullName evidence="1">Uncharacterized protein</fullName>
    </submittedName>
</protein>
<proteinExistence type="predicted"/>
<accession>A0A0B5AZR0</accession>
<keyword evidence="2" id="KW-1185">Reference proteome</keyword>
<dbReference type="HOGENOM" id="CLU_2716977_0_0_9"/>
<geneLocation type="plasmid" evidence="2"/>
<dbReference type="EMBL" id="CP009417">
    <property type="protein sequence ID" value="AJD93424.1"/>
    <property type="molecule type" value="Genomic_DNA"/>
</dbReference>
<evidence type="ECO:0000313" key="1">
    <source>
        <dbReference type="EMBL" id="AJD93424.1"/>
    </source>
</evidence>
<name>A0A0B5AZR0_9BACL</name>
<evidence type="ECO:0000313" key="2">
    <source>
        <dbReference type="Proteomes" id="UP000031449"/>
    </source>
</evidence>
<dbReference type="AlphaFoldDB" id="A0A0B5AZR0"/>
<keyword evidence="1" id="KW-0614">Plasmid</keyword>
<organism evidence="1 2">
    <name type="scientific">Jeotgalibacillus malaysiensis</name>
    <dbReference type="NCBI Taxonomy" id="1508404"/>
    <lineage>
        <taxon>Bacteria</taxon>
        <taxon>Bacillati</taxon>
        <taxon>Bacillota</taxon>
        <taxon>Bacilli</taxon>
        <taxon>Bacillales</taxon>
        <taxon>Caryophanaceae</taxon>
        <taxon>Jeotgalibacillus</taxon>
    </lineage>
</organism>
<dbReference type="Proteomes" id="UP000031449">
    <property type="component" value="Plasmid unnamed"/>
</dbReference>